<gene>
    <name evidence="1" type="ORF">GJD93_00355</name>
</gene>
<dbReference type="EMBL" id="CP046044">
    <property type="protein sequence ID" value="QGM26267.1"/>
    <property type="molecule type" value="Genomic_DNA"/>
</dbReference>
<organism evidence="1 2">
    <name type="scientific">Acinetobacter towneri</name>
    <dbReference type="NCBI Taxonomy" id="202956"/>
    <lineage>
        <taxon>Bacteria</taxon>
        <taxon>Pseudomonadati</taxon>
        <taxon>Pseudomonadota</taxon>
        <taxon>Gammaproteobacteria</taxon>
        <taxon>Moraxellales</taxon>
        <taxon>Moraxellaceae</taxon>
        <taxon>Acinetobacter</taxon>
    </lineage>
</organism>
<name>A0AAP9KI13_9GAMM</name>
<keyword evidence="1" id="KW-0614">Plasmid</keyword>
<sequence length="462" mass="50086">MLDGSVTIDHRLLTEAGRQEIIQEQKDLPENFRQSAENLAQALPAGEYKDKALQTLNNIQARLYNLPSEYKETGVVGDKVASELLKRGIEPKEVEALFSKLDFFYAAKEFSEIQSQLDTLAQSGVGLETIFKQPKIGVNEQEVIYAKGTDIETKVTTQTTVGMTILSNIADLGNNIKQISEDTGVDLGTVQLAVGLMISGPVRLAIETGKSLALDSAVGAEIAQGFDALATSLTAAAHVTNSNTINNWTNSEKVKEIEASTSENKLDELKFANEIEKNKQGAEYLINAVAGVVGAGVGKGVTKGKDADIEINQKQSLDVGWVDNYGNQKKVTGDGTVARDHQPSKAALLKRAEDLKEAPLTQAEKNRIINEGMSVTVPNEVHAAGPTYAGKNNKGLIENDANDLQAAQIRDSEAMIDNAKKLTPEYVTKLQEACTTLSCKNNADYDKFLKNIMDEEARKNDK</sequence>
<accession>A0AAP9KI13</accession>
<evidence type="ECO:0000313" key="2">
    <source>
        <dbReference type="Proteomes" id="UP000405075"/>
    </source>
</evidence>
<dbReference type="AlphaFoldDB" id="A0AAP9KI13"/>
<dbReference type="RefSeq" id="WP_154320121.1">
    <property type="nucleotide sequence ID" value="NZ_CP046044.1"/>
</dbReference>
<proteinExistence type="predicted"/>
<reference evidence="2" key="1">
    <citation type="submission" date="2019-11" db="EMBL/GenBank/DDBJ databases">
        <title>Escherichia coli 1916D6.</title>
        <authorList>
            <person name="Yao H."/>
            <person name="Du X."/>
            <person name="Yu R."/>
            <person name="Li A."/>
        </authorList>
    </citation>
    <scope>NUCLEOTIDE SEQUENCE [LARGE SCALE GENOMIC DNA]</scope>
    <source>
        <strain evidence="2">19110F47</strain>
        <plasmid evidence="2">p19110f47-2</plasmid>
    </source>
</reference>
<geneLocation type="plasmid" evidence="2">
    <name>p19110f47-2</name>
</geneLocation>
<evidence type="ECO:0000313" key="1">
    <source>
        <dbReference type="EMBL" id="QGM26267.1"/>
    </source>
</evidence>
<protein>
    <submittedName>
        <fullName evidence="1">Uncharacterized protein</fullName>
    </submittedName>
</protein>
<dbReference type="Proteomes" id="UP000405075">
    <property type="component" value="Plasmid p19110F47-2"/>
</dbReference>